<evidence type="ECO:0000256" key="4">
    <source>
        <dbReference type="ARBA" id="ARBA00022723"/>
    </source>
</evidence>
<evidence type="ECO:0000256" key="11">
    <source>
        <dbReference type="ARBA" id="ARBA00023136"/>
    </source>
</evidence>
<keyword evidence="15" id="KW-1267">Proteomics identification</keyword>
<keyword evidence="4" id="KW-0479">Metal-binding</keyword>
<evidence type="ECO:0000256" key="12">
    <source>
        <dbReference type="SAM" id="MobiDB-lite"/>
    </source>
</evidence>
<keyword evidence="9" id="KW-0503">Monooxygenase</keyword>
<dbReference type="GO" id="GO:0005789">
    <property type="term" value="C:endoplasmic reticulum membrane"/>
    <property type="evidence" value="ECO:0007669"/>
    <property type="project" value="UniProtKB-SubCell"/>
</dbReference>
<evidence type="ECO:0000313" key="14">
    <source>
        <dbReference type="Proteomes" id="UP000005640"/>
    </source>
</evidence>
<evidence type="ECO:0000256" key="10">
    <source>
        <dbReference type="ARBA" id="ARBA00023098"/>
    </source>
</evidence>
<evidence type="ECO:0000256" key="6">
    <source>
        <dbReference type="ARBA" id="ARBA00022848"/>
    </source>
</evidence>
<dbReference type="HGNC" id="HGNC:2603">
    <property type="gene designation" value="CYP26A1"/>
</dbReference>
<dbReference type="UCSC" id="uc057uws.1">
    <property type="organism name" value="human"/>
</dbReference>
<dbReference type="OpenTargets" id="ENSG00000095596"/>
<dbReference type="ChiTaRS" id="CYP26A1">
    <property type="organism name" value="human"/>
</dbReference>
<reference evidence="13" key="5">
    <citation type="submission" date="2025-09" db="UniProtKB">
        <authorList>
            <consortium name="Ensembl"/>
        </authorList>
    </citation>
    <scope>IDENTIFICATION</scope>
</reference>
<evidence type="ECO:0000256" key="7">
    <source>
        <dbReference type="ARBA" id="ARBA00023002"/>
    </source>
</evidence>
<dbReference type="EMBL" id="AL358613">
    <property type="status" value="NOT_ANNOTATED_CDS"/>
    <property type="molecule type" value="Genomic_DNA"/>
</dbReference>
<feature type="compositionally biased region" description="Basic residues" evidence="12">
    <location>
        <begin position="65"/>
        <end position="74"/>
    </location>
</feature>
<dbReference type="PANTHER" id="PTHR24286">
    <property type="entry name" value="CYTOCHROME P450 26"/>
    <property type="match status" value="1"/>
</dbReference>
<dbReference type="Gene3D" id="1.10.630.10">
    <property type="entry name" value="Cytochrome P450"/>
    <property type="match status" value="1"/>
</dbReference>
<feature type="region of interest" description="Disordered" evidence="12">
    <location>
        <begin position="234"/>
        <end position="256"/>
    </location>
</feature>
<proteinExistence type="evidence at protein level"/>
<sequence length="256" mass="27849">MKRRKYGFIYKTHLFGRPTVRVMGADNVRRILLGEHRLVSVHWPASVRTILGSGCLSNLHDSSHKQRKKPRGTRMLRAGDHRGSGQQPGAVAELRRARPPGLPRGEAPHVPNRHAHPTGLRTPTGGRRGLRAAACGGLRGNDPQSLLAAHRRALQRAVPGHEGAEPHSRAHRAEHSRQDLRAAGIRGGPGLQRRAAAVDRALVGEGRAAGHAGTKAIFNRTPLWRTRNHGQCSHISDHLPGALPTCSPESARRAEE</sequence>
<reference evidence="13" key="4">
    <citation type="submission" date="2025-08" db="UniProtKB">
        <authorList>
            <consortium name="Ensembl"/>
        </authorList>
    </citation>
    <scope>IDENTIFICATION</scope>
</reference>
<protein>
    <submittedName>
        <fullName evidence="13">Cytochrome P450 family 26 subfamily A member 1</fullName>
    </submittedName>
</protein>
<dbReference type="GO" id="GO:0016705">
    <property type="term" value="F:oxidoreductase activity, acting on paired donors, with incorporation or reduction of molecular oxygen"/>
    <property type="evidence" value="ECO:0007669"/>
    <property type="project" value="InterPro"/>
</dbReference>
<evidence type="ECO:0000256" key="9">
    <source>
        <dbReference type="ARBA" id="ARBA00023033"/>
    </source>
</evidence>
<dbReference type="Proteomes" id="UP000005640">
    <property type="component" value="Chromosome 10"/>
</dbReference>
<keyword evidence="5" id="KW-0256">Endoplasmic reticulum</keyword>
<dbReference type="GO" id="GO:0020037">
    <property type="term" value="F:heme binding"/>
    <property type="evidence" value="ECO:0007669"/>
    <property type="project" value="InterPro"/>
</dbReference>
<keyword evidence="14" id="KW-1185">Reference proteome</keyword>
<evidence type="ECO:0000313" key="13">
    <source>
        <dbReference type="Ensembl" id="ENSP00000485126.1"/>
    </source>
</evidence>
<reference evidence="13 14" key="1">
    <citation type="journal article" date="2001" name="Nature">
        <title>Initial sequencing and analysis of the human genome.</title>
        <authorList>
            <consortium name="International Human Genome Sequencing Consortium"/>
            <person name="Lander E.S."/>
            <person name="Linton L.M."/>
            <person name="Birren B."/>
            <person name="Nusbaum C."/>
            <person name="Zody M.C."/>
            <person name="Baldwin J."/>
            <person name="Devon K."/>
            <person name="Dewar K."/>
            <person name="Doyle M."/>
            <person name="FitzHugh W."/>
            <person name="Funke R."/>
            <person name="Gage D."/>
            <person name="Harris K."/>
            <person name="Heaford A."/>
            <person name="Howland J."/>
            <person name="Kann L."/>
            <person name="Lehoczky J."/>
            <person name="LeVine R."/>
            <person name="McEwan P."/>
            <person name="McKernan K."/>
            <person name="Meldrim J."/>
            <person name="Mesirov J.P."/>
            <person name="Miranda C."/>
            <person name="Morris W."/>
            <person name="Naylor J."/>
            <person name="Raymond C."/>
            <person name="Rosetti M."/>
            <person name="Santos R."/>
            <person name="Sheridan A."/>
            <person name="Sougnez C."/>
            <person name="Stange-Thomann N."/>
            <person name="Stojanovic N."/>
            <person name="Subramanian A."/>
            <person name="Wyman D."/>
            <person name="Rogers J."/>
            <person name="Sulston J."/>
            <person name="Ainscough R."/>
            <person name="Beck S."/>
            <person name="Bentley D."/>
            <person name="Burton J."/>
            <person name="Clee C."/>
            <person name="Carter N."/>
            <person name="Coulson A."/>
            <person name="Deadman R."/>
            <person name="Deloukas P."/>
            <person name="Dunham A."/>
            <person name="Dunham I."/>
            <person name="Durbin R."/>
            <person name="French L."/>
            <person name="Grafham D."/>
            <person name="Gregory S."/>
            <person name="Hubbard T."/>
            <person name="Humphray S."/>
            <person name="Hunt A."/>
            <person name="Jones M."/>
            <person name="Lloyd C."/>
            <person name="McMurray A."/>
            <person name="Matthews L."/>
            <person name="Mercer S."/>
            <person name="Milne S."/>
            <person name="Mullikin J.C."/>
            <person name="Mungall A."/>
            <person name="Plumb R."/>
            <person name="Ross M."/>
            <person name="Shownkeen R."/>
            <person name="Sims S."/>
            <person name="Waterston R.H."/>
            <person name="Wilson R.K."/>
            <person name="Hillier L.W."/>
            <person name="McPherson J.D."/>
            <person name="Marra M.A."/>
            <person name="Mardis E.R."/>
            <person name="Fulton L.A."/>
            <person name="Chinwalla A.T."/>
            <person name="Pepin K.H."/>
            <person name="Gish W.R."/>
            <person name="Chissoe S.L."/>
            <person name="Wendl M.C."/>
            <person name="Delehaunty K.D."/>
            <person name="Miner T.L."/>
            <person name="Delehaunty A."/>
            <person name="Kramer J.B."/>
            <person name="Cook L.L."/>
            <person name="Fulton R.S."/>
            <person name="Johnson D.L."/>
            <person name="Minx P.J."/>
            <person name="Clifton S.W."/>
            <person name="Hawkins T."/>
            <person name="Branscomb E."/>
            <person name="Predki P."/>
            <person name="Richardson P."/>
            <person name="Wenning S."/>
            <person name="Slezak T."/>
            <person name="Doggett N."/>
            <person name="Cheng J.F."/>
            <person name="Olsen A."/>
            <person name="Lucas S."/>
            <person name="Elkin C."/>
            <person name="Uberbacher E."/>
            <person name="Frazier M."/>
            <person name="Gibbs R.A."/>
            <person name="Muzny D.M."/>
            <person name="Scherer S.E."/>
            <person name="Bouck J.B."/>
            <person name="Sodergren E.J."/>
            <person name="Worley K.C."/>
            <person name="Rives C.M."/>
            <person name="Gorrell J.H."/>
            <person name="Metzker M.L."/>
            <person name="Naylor S.L."/>
            <person name="Kucherlapati R.S."/>
            <person name="Nelson D.L."/>
            <person name="Weinstock G.M."/>
            <person name="Sakaki Y."/>
            <person name="Fujiyama A."/>
            <person name="Hattori M."/>
            <person name="Yada T."/>
            <person name="Toyoda A."/>
            <person name="Itoh T."/>
            <person name="Kawagoe C."/>
            <person name="Watanabe H."/>
            <person name="Totoki Y."/>
            <person name="Taylor T."/>
            <person name="Weissenbach J."/>
            <person name="Heilig R."/>
            <person name="Saurin W."/>
            <person name="Artiguenave F."/>
            <person name="Brottier P."/>
            <person name="Bruls T."/>
            <person name="Pelletier E."/>
            <person name="Robert C."/>
            <person name="Wincker P."/>
            <person name="Smith D.R."/>
            <person name="Doucette-Stamm L."/>
            <person name="Rubenfield M."/>
            <person name="Weinstock K."/>
            <person name="Lee H.M."/>
            <person name="Dubois J."/>
            <person name="Rosenthal A."/>
            <person name="Platzer M."/>
            <person name="Nyakatura G."/>
            <person name="Taudien S."/>
            <person name="Rump A."/>
            <person name="Yang H."/>
            <person name="Yu J."/>
            <person name="Wang J."/>
            <person name="Huang G."/>
            <person name="Gu J."/>
            <person name="Hood L."/>
            <person name="Rowen L."/>
            <person name="Madan A."/>
            <person name="Qin S."/>
            <person name="Davis R.W."/>
            <person name="Federspiel N.A."/>
            <person name="Abola A.P."/>
            <person name="Proctor M.J."/>
            <person name="Myers R.M."/>
            <person name="Schmutz J."/>
            <person name="Dickson M."/>
            <person name="Grimwood J."/>
            <person name="Cox D.R."/>
            <person name="Olson M.V."/>
            <person name="Kaul R."/>
            <person name="Raymond C."/>
            <person name="Shimizu N."/>
            <person name="Kawasaki K."/>
            <person name="Minoshima S."/>
            <person name="Evans G.A."/>
            <person name="Athanasiou M."/>
            <person name="Schultz R."/>
            <person name="Roe B.A."/>
            <person name="Chen F."/>
            <person name="Pan H."/>
            <person name="Ramser J."/>
            <person name="Lehrach H."/>
            <person name="Reinhardt R."/>
            <person name="McCombie W.R."/>
            <person name="de la Bastide M."/>
            <person name="Dedhia N."/>
            <person name="Blocker H."/>
            <person name="Hornischer K."/>
            <person name="Nordsiek G."/>
            <person name="Agarwala R."/>
            <person name="Aravind L."/>
            <person name="Bailey J.A."/>
            <person name="Bateman A."/>
            <person name="Batzoglou S."/>
            <person name="Birney E."/>
            <person name="Bork P."/>
            <person name="Brown D.G."/>
            <person name="Burge C.B."/>
            <person name="Cerutti L."/>
            <person name="Chen H.C."/>
            <person name="Church D."/>
            <person name="Clamp M."/>
            <person name="Copley R.R."/>
            <person name="Doerks T."/>
            <person name="Eddy S.R."/>
            <person name="Eichler E.E."/>
            <person name="Furey T.S."/>
            <person name="Galagan J."/>
            <person name="Gilbert J.G."/>
            <person name="Harmon C."/>
            <person name="Hayashizaki Y."/>
            <person name="Haussler D."/>
            <person name="Hermjakob H."/>
            <person name="Hokamp K."/>
            <person name="Jang W."/>
            <person name="Johnson L.S."/>
            <person name="Jones T.A."/>
            <person name="Kasif S."/>
            <person name="Kaspryzk A."/>
            <person name="Kennedy S."/>
            <person name="Kent W.J."/>
            <person name="Kitts P."/>
            <person name="Koonin E.V."/>
            <person name="Korf I."/>
            <person name="Kulp D."/>
            <person name="Lancet D."/>
            <person name="Lowe T.M."/>
            <person name="McLysaght A."/>
            <person name="Mikkelsen T."/>
            <person name="Moran J.V."/>
            <person name="Mulder N."/>
            <person name="Pollara V.J."/>
            <person name="Ponting C.P."/>
            <person name="Schuler G."/>
            <person name="Schultz J."/>
            <person name="Slater G."/>
            <person name="Smit A.F."/>
            <person name="Stupka E."/>
            <person name="Szustakowski J."/>
            <person name="Thierry-Mieg D."/>
            <person name="Thierry-Mieg J."/>
            <person name="Wagner L."/>
            <person name="Wallis J."/>
            <person name="Wheeler R."/>
            <person name="Williams A."/>
            <person name="Wolf Y.I."/>
            <person name="Wolfe K.H."/>
            <person name="Yang S.P."/>
            <person name="Yeh R.F."/>
            <person name="Collins F."/>
            <person name="Guyer M.S."/>
            <person name="Peterson J."/>
            <person name="Felsenfeld A."/>
            <person name="Wetterstrand K.A."/>
            <person name="Patrinos A."/>
            <person name="Morgan M.J."/>
            <person name="de Jong P."/>
            <person name="Catanese J.J."/>
            <person name="Osoegawa K."/>
            <person name="Shizuya H."/>
            <person name="Choi S."/>
            <person name="Chen Y.J."/>
        </authorList>
    </citation>
    <scope>NUCLEOTIDE SEQUENCE [LARGE SCALE GENOMIC DNA]</scope>
</reference>
<dbReference type="GO" id="GO:0005506">
    <property type="term" value="F:iron ion binding"/>
    <property type="evidence" value="ECO:0007669"/>
    <property type="project" value="InterPro"/>
</dbReference>
<dbReference type="HOGENOM" id="CLU_1085709_0_0_1"/>
<dbReference type="Bgee" id="ENSG00000095596">
    <property type="expression patterns" value="Expressed in cortical plate and 71 other cell types or tissues"/>
</dbReference>
<dbReference type="VEuPathDB" id="HostDB:ENSG00000095596"/>
<dbReference type="PANTHER" id="PTHR24286:SF101">
    <property type="entry name" value="CYTOCHROME P450 26A1"/>
    <property type="match status" value="1"/>
</dbReference>
<name>A0A096LNN2_HUMAN</name>
<dbReference type="OrthoDB" id="1372046at2759"/>
<evidence type="ECO:0000256" key="3">
    <source>
        <dbReference type="ARBA" id="ARBA00004406"/>
    </source>
</evidence>
<comment type="subcellular location">
    <subcellularLocation>
        <location evidence="3">Endoplasmic reticulum membrane</location>
        <topology evidence="3">Peripheral membrane protein</topology>
    </subcellularLocation>
    <subcellularLocation>
        <location evidence="2">Microsome membrane</location>
        <topology evidence="2">Peripheral membrane protein</topology>
    </subcellularLocation>
</comment>
<evidence type="ECO:0007829" key="15">
    <source>
        <dbReference type="PeptideAtlas" id="A0A096LNN2"/>
    </source>
</evidence>
<keyword evidence="8" id="KW-0408">Iron</keyword>
<dbReference type="ExpressionAtlas" id="A0A096LNN2">
    <property type="expression patterns" value="baseline and differential"/>
</dbReference>
<evidence type="ECO:0000256" key="2">
    <source>
        <dbReference type="ARBA" id="ARBA00004174"/>
    </source>
</evidence>
<keyword evidence="6" id="KW-0492">Microsome</keyword>
<reference evidence="13" key="2">
    <citation type="journal article" date="2004" name="Nature">
        <title>The DNA sequence and comparative analysis of human chromosome 10.</title>
        <authorList>
            <person name="Deloukas P."/>
            <person name="Earthrowl M.E."/>
            <person name="Grafham D.V."/>
            <person name="Rubenfield M."/>
            <person name="French L."/>
            <person name="Steward C.A."/>
            <person name="Sims S.K."/>
            <person name="Jones M.C."/>
            <person name="Searle S."/>
            <person name="Scott C."/>
            <person name="Howe K."/>
            <person name="Hunt S.E."/>
            <person name="Andrews T.D."/>
            <person name="Gilbert J.G."/>
            <person name="Swarbreck D."/>
            <person name="Ashurst J.L."/>
            <person name="Taylor A."/>
            <person name="Battles J."/>
            <person name="Bird C.P."/>
            <person name="Ainscough R."/>
            <person name="Almeida J.P."/>
            <person name="Ashwell R.I."/>
            <person name="Ambrose K.D."/>
            <person name="Babbage A.K."/>
            <person name="Bagguley C.L."/>
            <person name="Bailey J."/>
            <person name="Banerjee R."/>
            <person name="Bates K."/>
            <person name="Beasley H."/>
            <person name="Bray-Allen S."/>
            <person name="Brown A.J."/>
            <person name="Brown J.Y."/>
            <person name="Burford D.C."/>
            <person name="Burrill W."/>
            <person name="Burton J."/>
            <person name="Cahill P."/>
            <person name="Camire D."/>
            <person name="Carter N.P."/>
            <person name="Chapman J.C."/>
            <person name="Clark S.Y."/>
            <person name="Clarke G."/>
            <person name="Clee C.M."/>
            <person name="Clegg S."/>
            <person name="Corby N."/>
            <person name="Coulson A."/>
            <person name="Dhami P."/>
            <person name="Dutta I."/>
            <person name="Dunn M."/>
            <person name="Faulkner L."/>
            <person name="Frankish A."/>
            <person name="Frankland J.A."/>
            <person name="Garner P."/>
            <person name="Garnett J."/>
            <person name="Gribble S."/>
            <person name="Griffiths C."/>
            <person name="Grocock R."/>
            <person name="Gustafson E."/>
            <person name="Hammond S."/>
            <person name="Harley J.L."/>
            <person name="Hart E."/>
            <person name="Heath P.D."/>
            <person name="Ho T.P."/>
            <person name="Hopkins B."/>
            <person name="Horne J."/>
            <person name="Howden P.J."/>
            <person name="Huckle E."/>
            <person name="Hynds C."/>
            <person name="Johnson C."/>
            <person name="Johnson D."/>
            <person name="Kana A."/>
            <person name="Kay M."/>
            <person name="Kimberley A.M."/>
            <person name="Kershaw J.K."/>
            <person name="Kokkinaki M."/>
            <person name="Laird G.K."/>
            <person name="Lawlor S."/>
            <person name="Lee H.M."/>
            <person name="Leongamornlert D.A."/>
            <person name="Laird G."/>
            <person name="Lloyd C."/>
            <person name="Lloyd D.M."/>
            <person name="Loveland J."/>
            <person name="Lovell J."/>
            <person name="McLaren S."/>
            <person name="McLay K.E."/>
            <person name="McMurray A."/>
            <person name="Mashreghi-Mohammadi M."/>
            <person name="Matthews L."/>
            <person name="Milne S."/>
            <person name="Nickerson T."/>
            <person name="Nguyen M."/>
            <person name="Overton-Larty E."/>
            <person name="Palmer S.A."/>
            <person name="Pearce A.V."/>
            <person name="Peck A.I."/>
            <person name="Pelan S."/>
            <person name="Phillimore B."/>
            <person name="Porter K."/>
            <person name="Rice C.M."/>
            <person name="Rogosin A."/>
            <person name="Ross M.T."/>
            <person name="Sarafidou T."/>
            <person name="Sehra H.K."/>
            <person name="Shownkeen R."/>
            <person name="Skuce C.D."/>
            <person name="Smith M."/>
            <person name="Standring L."/>
            <person name="Sycamore N."/>
            <person name="Tester J."/>
            <person name="Thorpe A."/>
            <person name="Torcasso W."/>
            <person name="Tracey A."/>
            <person name="Tromans A."/>
            <person name="Tsolas J."/>
            <person name="Wall M."/>
            <person name="Walsh J."/>
            <person name="Wang H."/>
            <person name="Weinstock K."/>
            <person name="West A.P."/>
            <person name="Willey D.L."/>
            <person name="Whitehead S.L."/>
            <person name="Wilming L."/>
            <person name="Wray P.W."/>
            <person name="Young L."/>
            <person name="Chen Y."/>
            <person name="Lovering R.C."/>
            <person name="Moschonas N.K."/>
            <person name="Siebert R."/>
            <person name="Fechtel K."/>
            <person name="Bentley D."/>
            <person name="Durbin R."/>
            <person name="Hubbard T."/>
            <person name="Doucette-Stamm L."/>
            <person name="Beck S."/>
            <person name="Smith D.R."/>
            <person name="Rogers J."/>
        </authorList>
    </citation>
    <scope>NUCLEOTIDE SEQUENCE [LARGE SCALE GENOMIC DNA]</scope>
</reference>
<organism evidence="13 14">
    <name type="scientific">Homo sapiens</name>
    <name type="common">Human</name>
    <dbReference type="NCBI Taxonomy" id="9606"/>
    <lineage>
        <taxon>Eukaryota</taxon>
        <taxon>Metazoa</taxon>
        <taxon>Chordata</taxon>
        <taxon>Craniata</taxon>
        <taxon>Vertebrata</taxon>
        <taxon>Euteleostomi</taxon>
        <taxon>Mammalia</taxon>
        <taxon>Eutheria</taxon>
        <taxon>Euarchontoglires</taxon>
        <taxon>Primates</taxon>
        <taxon>Haplorrhini</taxon>
        <taxon>Catarrhini</taxon>
        <taxon>Hominidae</taxon>
        <taxon>Homo</taxon>
    </lineage>
</organism>
<evidence type="ECO:0000256" key="1">
    <source>
        <dbReference type="ARBA" id="ARBA00001971"/>
    </source>
</evidence>
<evidence type="ECO:0000256" key="8">
    <source>
        <dbReference type="ARBA" id="ARBA00023004"/>
    </source>
</evidence>
<feature type="compositionally biased region" description="Low complexity" evidence="12">
    <location>
        <begin position="118"/>
        <end position="129"/>
    </location>
</feature>
<dbReference type="GO" id="GO:0004497">
    <property type="term" value="F:monooxygenase activity"/>
    <property type="evidence" value="ECO:0007669"/>
    <property type="project" value="UniProtKB-KW"/>
</dbReference>
<evidence type="ECO:0000256" key="5">
    <source>
        <dbReference type="ARBA" id="ARBA00022824"/>
    </source>
</evidence>
<dbReference type="SUPFAM" id="SSF48264">
    <property type="entry name" value="Cytochrome P450"/>
    <property type="match status" value="1"/>
</dbReference>
<dbReference type="InterPro" id="IPR036396">
    <property type="entry name" value="Cyt_P450_sf"/>
</dbReference>
<reference evidence="13 14" key="3">
    <citation type="journal article" date="2004" name="Nature">
        <title>Finishing the euchromatic sequence of the human genome.</title>
        <authorList>
            <consortium name="International Human Genome Sequencing Consortium"/>
        </authorList>
    </citation>
    <scope>NUCLEOTIDE SEQUENCE [LARGE SCALE GENOMIC DNA]</scope>
</reference>
<accession>A0A096LNN2</accession>
<dbReference type="AlphaFoldDB" id="A0A096LNN2"/>
<dbReference type="GeneTree" id="ENSGT00800000124060"/>
<feature type="region of interest" description="Disordered" evidence="12">
    <location>
        <begin position="58"/>
        <end position="129"/>
    </location>
</feature>
<dbReference type="GO" id="GO:0006629">
    <property type="term" value="P:lipid metabolic process"/>
    <property type="evidence" value="ECO:0007669"/>
    <property type="project" value="UniProtKB-KW"/>
</dbReference>
<feature type="compositionally biased region" description="Basic and acidic residues" evidence="12">
    <location>
        <begin position="162"/>
        <end position="177"/>
    </location>
</feature>
<keyword evidence="10" id="KW-0443">Lipid metabolism</keyword>
<comment type="cofactor">
    <cofactor evidence="1">
        <name>heme</name>
        <dbReference type="ChEBI" id="CHEBI:30413"/>
    </cofactor>
</comment>
<keyword evidence="7" id="KW-0560">Oxidoreductase</keyword>
<dbReference type="Ensembl" id="ENST00000624589.3">
    <property type="protein sequence ID" value="ENSP00000485126.1"/>
    <property type="gene ID" value="ENSG00000095596.12"/>
</dbReference>
<feature type="region of interest" description="Disordered" evidence="12">
    <location>
        <begin position="158"/>
        <end position="177"/>
    </location>
</feature>
<gene>
    <name evidence="13" type="primary">CYP26A1</name>
</gene>
<keyword evidence="11" id="KW-0472">Membrane</keyword>